<name>A0A3D9KFH2_9BACL</name>
<dbReference type="InterPro" id="IPR027417">
    <property type="entry name" value="P-loop_NTPase"/>
</dbReference>
<dbReference type="RefSeq" id="WP_246016451.1">
    <property type="nucleotide sequence ID" value="NZ_QRDZ01000005.1"/>
</dbReference>
<evidence type="ECO:0000256" key="6">
    <source>
        <dbReference type="ARBA" id="ARBA00022840"/>
    </source>
</evidence>
<dbReference type="AlphaFoldDB" id="A0A3D9KFH2"/>
<keyword evidence="11" id="KW-1185">Reference proteome</keyword>
<dbReference type="InterPro" id="IPR050445">
    <property type="entry name" value="Bact_polysacc_biosynth/exp"/>
</dbReference>
<dbReference type="GO" id="GO:0005524">
    <property type="term" value="F:ATP binding"/>
    <property type="evidence" value="ECO:0007669"/>
    <property type="project" value="UniProtKB-KW"/>
</dbReference>
<dbReference type="FunFam" id="3.40.50.300:FF:000527">
    <property type="entry name" value="Tyrosine-protein kinase etk"/>
    <property type="match status" value="1"/>
</dbReference>
<evidence type="ECO:0000256" key="4">
    <source>
        <dbReference type="ARBA" id="ARBA00022741"/>
    </source>
</evidence>
<evidence type="ECO:0000259" key="9">
    <source>
        <dbReference type="Pfam" id="PF13614"/>
    </source>
</evidence>
<evidence type="ECO:0000313" key="10">
    <source>
        <dbReference type="EMBL" id="RED85034.1"/>
    </source>
</evidence>
<dbReference type="PANTHER" id="PTHR32309:SF13">
    <property type="entry name" value="FERRIC ENTEROBACTIN TRANSPORT PROTEIN FEPE"/>
    <property type="match status" value="1"/>
</dbReference>
<protein>
    <recommendedName>
        <fullName evidence="2">non-specific protein-tyrosine kinase</fullName>
        <ecNumber evidence="2">2.7.10.2</ecNumber>
    </recommendedName>
</protein>
<evidence type="ECO:0000256" key="3">
    <source>
        <dbReference type="ARBA" id="ARBA00022679"/>
    </source>
</evidence>
<dbReference type="InterPro" id="IPR025669">
    <property type="entry name" value="AAA_dom"/>
</dbReference>
<dbReference type="SUPFAM" id="SSF52540">
    <property type="entry name" value="P-loop containing nucleoside triphosphate hydrolases"/>
    <property type="match status" value="1"/>
</dbReference>
<dbReference type="GO" id="GO:0004715">
    <property type="term" value="F:non-membrane spanning protein tyrosine kinase activity"/>
    <property type="evidence" value="ECO:0007669"/>
    <property type="project" value="UniProtKB-EC"/>
</dbReference>
<dbReference type="GO" id="GO:0042802">
    <property type="term" value="F:identical protein binding"/>
    <property type="evidence" value="ECO:0007669"/>
    <property type="project" value="UniProtKB-ARBA"/>
</dbReference>
<evidence type="ECO:0000256" key="7">
    <source>
        <dbReference type="ARBA" id="ARBA00023137"/>
    </source>
</evidence>
<comment type="caution">
    <text evidence="10">The sequence shown here is derived from an EMBL/GenBank/DDBJ whole genome shotgun (WGS) entry which is preliminary data.</text>
</comment>
<dbReference type="Gene3D" id="3.40.50.300">
    <property type="entry name" value="P-loop containing nucleotide triphosphate hydrolases"/>
    <property type="match status" value="1"/>
</dbReference>
<sequence>MTSATMMKRRAIITIDNPASVHAEAYRTLRTNVQWSSVENPLQTLLVTSAEQGAGKSTTAVNLAAAFALMGKKTVIVDADMRRPAQHCYFNKTNRTGLSNLLKGQFTLSQTIQETHIEGLSLLPSGTIPHNPAELLAGQRMDELLAELKQQYEFVLLDTTPVLAVTDAQVLGAKVDGVLFVLQCRSTKRESARKAIAQLEYMHSNVIGTVLNRTKKKKAAYRYEL</sequence>
<reference evidence="10 11" key="1">
    <citation type="submission" date="2018-07" db="EMBL/GenBank/DDBJ databases">
        <title>Genomic Encyclopedia of Type Strains, Phase III (KMG-III): the genomes of soil and plant-associated and newly described type strains.</title>
        <authorList>
            <person name="Whitman W."/>
        </authorList>
    </citation>
    <scope>NUCLEOTIDE SEQUENCE [LARGE SCALE GENOMIC DNA]</scope>
    <source>
        <strain evidence="10 11">CECT 7287</strain>
    </source>
</reference>
<keyword evidence="5" id="KW-0418">Kinase</keyword>
<organism evidence="10 11">
    <name type="scientific">Cohnella phaseoli</name>
    <dbReference type="NCBI Taxonomy" id="456490"/>
    <lineage>
        <taxon>Bacteria</taxon>
        <taxon>Bacillati</taxon>
        <taxon>Bacillota</taxon>
        <taxon>Bacilli</taxon>
        <taxon>Bacillales</taxon>
        <taxon>Paenibacillaceae</taxon>
        <taxon>Cohnella</taxon>
    </lineage>
</organism>
<evidence type="ECO:0000256" key="1">
    <source>
        <dbReference type="ARBA" id="ARBA00007316"/>
    </source>
</evidence>
<dbReference type="Proteomes" id="UP000256977">
    <property type="component" value="Unassembled WGS sequence"/>
</dbReference>
<proteinExistence type="inferred from homology"/>
<dbReference type="GO" id="GO:0005886">
    <property type="term" value="C:plasma membrane"/>
    <property type="evidence" value="ECO:0007669"/>
    <property type="project" value="TreeGrafter"/>
</dbReference>
<evidence type="ECO:0000256" key="8">
    <source>
        <dbReference type="ARBA" id="ARBA00051245"/>
    </source>
</evidence>
<evidence type="ECO:0000256" key="5">
    <source>
        <dbReference type="ARBA" id="ARBA00022777"/>
    </source>
</evidence>
<dbReference type="Pfam" id="PF13614">
    <property type="entry name" value="AAA_31"/>
    <property type="match status" value="1"/>
</dbReference>
<evidence type="ECO:0000256" key="2">
    <source>
        <dbReference type="ARBA" id="ARBA00011903"/>
    </source>
</evidence>
<evidence type="ECO:0000313" key="11">
    <source>
        <dbReference type="Proteomes" id="UP000256977"/>
    </source>
</evidence>
<dbReference type="CDD" id="cd05387">
    <property type="entry name" value="BY-kinase"/>
    <property type="match status" value="1"/>
</dbReference>
<dbReference type="NCBIfam" id="TIGR01007">
    <property type="entry name" value="eps_fam"/>
    <property type="match status" value="1"/>
</dbReference>
<feature type="domain" description="AAA" evidence="9">
    <location>
        <begin position="51"/>
        <end position="199"/>
    </location>
</feature>
<keyword evidence="4" id="KW-0547">Nucleotide-binding</keyword>
<dbReference type="PANTHER" id="PTHR32309">
    <property type="entry name" value="TYROSINE-PROTEIN KINASE"/>
    <property type="match status" value="1"/>
</dbReference>
<gene>
    <name evidence="10" type="ORF">DFP98_10538</name>
</gene>
<keyword evidence="3" id="KW-0808">Transferase</keyword>
<keyword evidence="6" id="KW-0067">ATP-binding</keyword>
<dbReference type="InterPro" id="IPR005702">
    <property type="entry name" value="Wzc-like_C"/>
</dbReference>
<dbReference type="EMBL" id="QRDZ01000005">
    <property type="protein sequence ID" value="RED85034.1"/>
    <property type="molecule type" value="Genomic_DNA"/>
</dbReference>
<comment type="catalytic activity">
    <reaction evidence="8">
        <text>L-tyrosyl-[protein] + ATP = O-phospho-L-tyrosyl-[protein] + ADP + H(+)</text>
        <dbReference type="Rhea" id="RHEA:10596"/>
        <dbReference type="Rhea" id="RHEA-COMP:10136"/>
        <dbReference type="Rhea" id="RHEA-COMP:20101"/>
        <dbReference type="ChEBI" id="CHEBI:15378"/>
        <dbReference type="ChEBI" id="CHEBI:30616"/>
        <dbReference type="ChEBI" id="CHEBI:46858"/>
        <dbReference type="ChEBI" id="CHEBI:61978"/>
        <dbReference type="ChEBI" id="CHEBI:456216"/>
        <dbReference type="EC" id="2.7.10.2"/>
    </reaction>
</comment>
<keyword evidence="7" id="KW-0829">Tyrosine-protein kinase</keyword>
<dbReference type="EC" id="2.7.10.2" evidence="2"/>
<comment type="similarity">
    <text evidence="1">Belongs to the CpsD/CapB family.</text>
</comment>
<accession>A0A3D9KFH2</accession>